<comment type="subcellular location">
    <subcellularLocation>
        <location evidence="1">Cell membrane</location>
        <topology evidence="1">Multi-pass membrane protein</topology>
    </subcellularLocation>
</comment>
<accession>A0A328N9A3</accession>
<dbReference type="RefSeq" id="WP_112582157.1">
    <property type="nucleotide sequence ID" value="NZ_WBKQ01000015.1"/>
</dbReference>
<sequence>MMRGGASMLGIAASQWRVRLRRSLALLSMIAVAVAGFTVLTGAAVTSRLDAVGTVSANYRPVYDLLVRPKDAVLPLEQERNLVQSGQLAGMRGGITHDQWHEIQAVRGVSVAAPVAMVGYVMRTVPVTVDLSDHLEPAAERQVLRVQPTWATDAGLSQIPDGPAFLYATRNRLDVVPNSELKSGGGLPPPEEVDADGQRVKICPAAPAITAEEWLAPTDLRARSSLTCVGGMGSTDREGKAMRPTVTLAWTVPFLMAAVDPESEAALAGLDQAVTSGRYFTSTEAPTSRRLDGMPYPYSVLPILVADRPQVDRTLNVTVQRLNSDAPELVRRSADDQRLRAALVNESGTPVAQRAMSFEEPYQNLLDRMLRPDDLGVEYDLATSNTRWLDQFWTVGPPKRVRAGNGLRAQPDPYDLKIWGQGADDGGSSRHVPMEFADTSVRSEVAVHRNLAHGYEEQPGDVSMPDAALGAVGTFDPAKVSLGSALSAVPMDTYFNPGAEGADEASRQALGGRRLAPNSNVTGLLSQPPLMLTTMAALPAIFDPGAYSTEPSYPEYQLNTTSPISVVRVRLAGDVGIDPVSRERVRLIAEEIAQRTGLQVDITLGSSPTAVTVHYPAGNYGRPDLAVAEPWVQKGVASVLVRAADRKSVLLSVLVLAVCALAVLNANTAAIRARRTEFGILTCLGWGRRHLLQLMFIEIVGIGLAAGIAGTGLALGIAFGLGLNIAWINTLLAVPAAMALALLAGGWPAWRAARPDPGEIIRPAVPGFALRRQAPRRLVTLALANLARTPGRTALGALSLMIGVAALTMLLAITFAFRGAITGTLLGDAITLQARTVDHIAVAVTIMLGIVSVADVLYLNISERAAEFALFGAVGWTDAILNRLVIIEAIGMGAIGGTLGAAAGLGAAAAFTGGVTVPILWCSGAALMFGVAVSALSVVVPIAVLRRLPTAHLLAEG</sequence>
<evidence type="ECO:0000256" key="7">
    <source>
        <dbReference type="SAM" id="Phobius"/>
    </source>
</evidence>
<feature type="transmembrane region" description="Helical" evidence="7">
    <location>
        <begin position="649"/>
        <end position="670"/>
    </location>
</feature>
<evidence type="ECO:0000256" key="3">
    <source>
        <dbReference type="ARBA" id="ARBA00022692"/>
    </source>
</evidence>
<evidence type="ECO:0000256" key="1">
    <source>
        <dbReference type="ARBA" id="ARBA00004651"/>
    </source>
</evidence>
<keyword evidence="5 7" id="KW-0472">Membrane</keyword>
<dbReference type="PROSITE" id="PS50206">
    <property type="entry name" value="RHODANESE_3"/>
    <property type="match status" value="1"/>
</dbReference>
<keyword evidence="4 7" id="KW-1133">Transmembrane helix</keyword>
<evidence type="ECO:0000256" key="4">
    <source>
        <dbReference type="ARBA" id="ARBA00022989"/>
    </source>
</evidence>
<dbReference type="Proteomes" id="UP000248966">
    <property type="component" value="Unassembled WGS sequence"/>
</dbReference>
<dbReference type="InterPro" id="IPR001763">
    <property type="entry name" value="Rhodanese-like_dom"/>
</dbReference>
<name>A0A328N9A3_9ACTN</name>
<comment type="caution">
    <text evidence="9">The sequence shown here is derived from an EMBL/GenBank/DDBJ whole genome shotgun (WGS) entry which is preliminary data.</text>
</comment>
<proteinExistence type="inferred from homology"/>
<feature type="transmembrane region" description="Helical" evidence="7">
    <location>
        <begin position="795"/>
        <end position="820"/>
    </location>
</feature>
<comment type="similarity">
    <text evidence="6">Belongs to the ABC-4 integral membrane protein family.</text>
</comment>
<protein>
    <recommendedName>
        <fullName evidence="8">Rhodanese domain-containing protein</fullName>
    </recommendedName>
</protein>
<feature type="transmembrane region" description="Helical" evidence="7">
    <location>
        <begin position="691"/>
        <end position="719"/>
    </location>
</feature>
<dbReference type="InterPro" id="IPR050250">
    <property type="entry name" value="Macrolide_Exporter_MacB"/>
</dbReference>
<dbReference type="GO" id="GO:0022857">
    <property type="term" value="F:transmembrane transporter activity"/>
    <property type="evidence" value="ECO:0007669"/>
    <property type="project" value="TreeGrafter"/>
</dbReference>
<gene>
    <name evidence="9" type="ORF">LAH08_00541</name>
</gene>
<dbReference type="AlphaFoldDB" id="A0A328N9A3"/>
<evidence type="ECO:0000313" key="10">
    <source>
        <dbReference type="Proteomes" id="UP000248966"/>
    </source>
</evidence>
<dbReference type="EMBL" id="PYAA01000003">
    <property type="protein sequence ID" value="RAO06011.1"/>
    <property type="molecule type" value="Genomic_DNA"/>
</dbReference>
<keyword evidence="2" id="KW-1003">Cell membrane</keyword>
<evidence type="ECO:0000313" key="9">
    <source>
        <dbReference type="EMBL" id="RAO06011.1"/>
    </source>
</evidence>
<organism evidence="9 10">
    <name type="scientific">Micromonospora noduli</name>
    <dbReference type="NCBI Taxonomy" id="709876"/>
    <lineage>
        <taxon>Bacteria</taxon>
        <taxon>Bacillati</taxon>
        <taxon>Actinomycetota</taxon>
        <taxon>Actinomycetes</taxon>
        <taxon>Micromonosporales</taxon>
        <taxon>Micromonosporaceae</taxon>
        <taxon>Micromonospora</taxon>
    </lineage>
</organism>
<dbReference type="PANTHER" id="PTHR30572:SF4">
    <property type="entry name" value="ABC TRANSPORTER PERMEASE YTRF"/>
    <property type="match status" value="1"/>
</dbReference>
<evidence type="ECO:0000259" key="8">
    <source>
        <dbReference type="PROSITE" id="PS50206"/>
    </source>
</evidence>
<feature type="transmembrane region" description="Helical" evidence="7">
    <location>
        <begin position="840"/>
        <end position="861"/>
    </location>
</feature>
<feature type="domain" description="Rhodanese" evidence="8">
    <location>
        <begin position="741"/>
        <end position="759"/>
    </location>
</feature>
<evidence type="ECO:0000256" key="5">
    <source>
        <dbReference type="ARBA" id="ARBA00023136"/>
    </source>
</evidence>
<dbReference type="PANTHER" id="PTHR30572">
    <property type="entry name" value="MEMBRANE COMPONENT OF TRANSPORTER-RELATED"/>
    <property type="match status" value="1"/>
</dbReference>
<feature type="transmembrane region" description="Helical" evidence="7">
    <location>
        <begin position="725"/>
        <end position="744"/>
    </location>
</feature>
<evidence type="ECO:0000256" key="2">
    <source>
        <dbReference type="ARBA" id="ARBA00022475"/>
    </source>
</evidence>
<reference evidence="9 10" key="1">
    <citation type="submission" date="2018-03" db="EMBL/GenBank/DDBJ databases">
        <title>Defining the species Micromonospora saelicesensis and Micromonospora noduli under the framework of genomics.</title>
        <authorList>
            <person name="Riesco R."/>
            <person name="Trujillo M.E."/>
        </authorList>
    </citation>
    <scope>NUCLEOTIDE SEQUENCE [LARGE SCALE GENOMIC DNA]</scope>
    <source>
        <strain evidence="9 10">LAH08</strain>
    </source>
</reference>
<feature type="transmembrane region" description="Helical" evidence="7">
    <location>
        <begin position="889"/>
        <end position="912"/>
    </location>
</feature>
<dbReference type="GO" id="GO:0005886">
    <property type="term" value="C:plasma membrane"/>
    <property type="evidence" value="ECO:0007669"/>
    <property type="project" value="UniProtKB-SubCell"/>
</dbReference>
<evidence type="ECO:0000256" key="6">
    <source>
        <dbReference type="ARBA" id="ARBA00038076"/>
    </source>
</evidence>
<dbReference type="InterPro" id="IPR003838">
    <property type="entry name" value="ABC3_permease_C"/>
</dbReference>
<keyword evidence="3 7" id="KW-0812">Transmembrane</keyword>
<dbReference type="Pfam" id="PF02687">
    <property type="entry name" value="FtsX"/>
    <property type="match status" value="2"/>
</dbReference>
<feature type="transmembrane region" description="Helical" evidence="7">
    <location>
        <begin position="918"/>
        <end position="945"/>
    </location>
</feature>